<dbReference type="InterPro" id="IPR024253">
    <property type="entry name" value="Phosducin_thioredoxin-like_dom"/>
</dbReference>
<dbReference type="InterPro" id="IPR001200">
    <property type="entry name" value="Phosducin"/>
</dbReference>
<accession>A0AAW1VI88</accession>
<dbReference type="Gene3D" id="3.40.30.10">
    <property type="entry name" value="Glutaredoxin"/>
    <property type="match status" value="1"/>
</dbReference>
<name>A0AAW1VI88_9CUCU</name>
<feature type="compositionally biased region" description="Acidic residues" evidence="3">
    <location>
        <begin position="20"/>
        <end position="30"/>
    </location>
</feature>
<dbReference type="AlphaFoldDB" id="A0AAW1VI88"/>
<dbReference type="PANTHER" id="PTHR46052">
    <property type="entry name" value="PHOSDUCIN-LIKE PROTEIN"/>
    <property type="match status" value="1"/>
</dbReference>
<dbReference type="EMBL" id="JARQZJ010000136">
    <property type="protein sequence ID" value="KAK9892638.1"/>
    <property type="molecule type" value="Genomic_DNA"/>
</dbReference>
<dbReference type="SUPFAM" id="SSF52833">
    <property type="entry name" value="Thioredoxin-like"/>
    <property type="match status" value="1"/>
</dbReference>
<proteinExistence type="inferred from homology"/>
<feature type="compositionally biased region" description="Basic and acidic residues" evidence="3">
    <location>
        <begin position="32"/>
        <end position="49"/>
    </location>
</feature>
<dbReference type="Pfam" id="PF02114">
    <property type="entry name" value="Phosducin"/>
    <property type="match status" value="1"/>
</dbReference>
<gene>
    <name evidence="5" type="ORF">WA026_021016</name>
</gene>
<keyword evidence="2" id="KW-0597">Phosphoprotein</keyword>
<dbReference type="PRINTS" id="PR00677">
    <property type="entry name" value="PHOSDUCIN"/>
</dbReference>
<reference evidence="5 6" key="1">
    <citation type="submission" date="2023-03" db="EMBL/GenBank/DDBJ databases">
        <title>Genome insight into feeding habits of ladybird beetles.</title>
        <authorList>
            <person name="Li H.-S."/>
            <person name="Huang Y.-H."/>
            <person name="Pang H."/>
        </authorList>
    </citation>
    <scope>NUCLEOTIDE SEQUENCE [LARGE SCALE GENOMIC DNA]</scope>
    <source>
        <strain evidence="5">SYSU_2023b</strain>
        <tissue evidence="5">Whole body</tissue>
    </source>
</reference>
<comment type="caution">
    <text evidence="5">The sequence shown here is derived from an EMBL/GenBank/DDBJ whole genome shotgun (WGS) entry which is preliminary data.</text>
</comment>
<feature type="compositionally biased region" description="Basic and acidic residues" evidence="3">
    <location>
        <begin position="1"/>
        <end position="14"/>
    </location>
</feature>
<dbReference type="InterPro" id="IPR036249">
    <property type="entry name" value="Thioredoxin-like_sf"/>
</dbReference>
<protein>
    <recommendedName>
        <fullName evidence="4">Phosducin domain-containing protein</fullName>
    </recommendedName>
</protein>
<feature type="domain" description="Phosducin" evidence="4">
    <location>
        <begin position="51"/>
        <end position="267"/>
    </location>
</feature>
<evidence type="ECO:0000259" key="4">
    <source>
        <dbReference type="Pfam" id="PF02114"/>
    </source>
</evidence>
<evidence type="ECO:0000256" key="3">
    <source>
        <dbReference type="SAM" id="MobiDB-lite"/>
    </source>
</evidence>
<dbReference type="PANTHER" id="PTHR46052:SF1">
    <property type="entry name" value="PHOSDUCIN-LIKE PROTEIN"/>
    <property type="match status" value="1"/>
</dbReference>
<dbReference type="GO" id="GO:0008277">
    <property type="term" value="P:regulation of G protein-coupled receptor signaling pathway"/>
    <property type="evidence" value="ECO:0007669"/>
    <property type="project" value="InterPro"/>
</dbReference>
<feature type="region of interest" description="Disordered" evidence="3">
    <location>
        <begin position="1"/>
        <end position="64"/>
    </location>
</feature>
<sequence>MATLEDKILGDKLHNYCSSSEDEVDSENSETETSKKIGKNEETPSEHPEINSWEGTSTNTGPKGVIKDWQRFKQLETEKRSYNEKEKIALMKKLTLTVRSALDEEKETAALEDPDLHELLDDEFLLSYQKKRMQEMLEQTNHNIKFGELISLSTGQEFLDVIDKESKSVKIIIHIYENNVEACRTMNNCLKNLCKIYINVKFCTIVSSKVGMTNKFKRDGVPALLVYKAGNLIGNFVKLSDELGEDFLSEDVQDFLVQHGMLEDKSCMPAIVKLSEDSEDSE</sequence>
<organism evidence="5 6">
    <name type="scientific">Henosepilachna vigintioctopunctata</name>
    <dbReference type="NCBI Taxonomy" id="420089"/>
    <lineage>
        <taxon>Eukaryota</taxon>
        <taxon>Metazoa</taxon>
        <taxon>Ecdysozoa</taxon>
        <taxon>Arthropoda</taxon>
        <taxon>Hexapoda</taxon>
        <taxon>Insecta</taxon>
        <taxon>Pterygota</taxon>
        <taxon>Neoptera</taxon>
        <taxon>Endopterygota</taxon>
        <taxon>Coleoptera</taxon>
        <taxon>Polyphaga</taxon>
        <taxon>Cucujiformia</taxon>
        <taxon>Coccinelloidea</taxon>
        <taxon>Coccinellidae</taxon>
        <taxon>Epilachninae</taxon>
        <taxon>Epilachnini</taxon>
        <taxon>Henosepilachna</taxon>
    </lineage>
</organism>
<dbReference type="CDD" id="cd02987">
    <property type="entry name" value="Phd_like_Phd"/>
    <property type="match status" value="1"/>
</dbReference>
<dbReference type="Gene3D" id="1.10.168.10">
    <property type="entry name" value="Phosducin, domain 2"/>
    <property type="match status" value="1"/>
</dbReference>
<comment type="similarity">
    <text evidence="1">Belongs to the phosducin family.</text>
</comment>
<dbReference type="Proteomes" id="UP001431783">
    <property type="component" value="Unassembled WGS sequence"/>
</dbReference>
<evidence type="ECO:0000313" key="5">
    <source>
        <dbReference type="EMBL" id="KAK9892638.1"/>
    </source>
</evidence>
<evidence type="ECO:0000313" key="6">
    <source>
        <dbReference type="Proteomes" id="UP001431783"/>
    </source>
</evidence>
<evidence type="ECO:0000256" key="1">
    <source>
        <dbReference type="ARBA" id="ARBA00009686"/>
    </source>
</evidence>
<keyword evidence="6" id="KW-1185">Reference proteome</keyword>
<dbReference type="InterPro" id="IPR051499">
    <property type="entry name" value="Phosducin-like_reg"/>
</dbReference>
<dbReference type="InterPro" id="IPR023196">
    <property type="entry name" value="Phosducin_N_dom_sf"/>
</dbReference>
<evidence type="ECO:0000256" key="2">
    <source>
        <dbReference type="ARBA" id="ARBA00022553"/>
    </source>
</evidence>